<evidence type="ECO:0008006" key="4">
    <source>
        <dbReference type="Google" id="ProtNLM"/>
    </source>
</evidence>
<protein>
    <recommendedName>
        <fullName evidence="4">Secreted protein</fullName>
    </recommendedName>
</protein>
<dbReference type="AlphaFoldDB" id="A0A9P6E5E2"/>
<keyword evidence="3" id="KW-1185">Reference proteome</keyword>
<feature type="chain" id="PRO_5040434858" description="Secreted protein" evidence="1">
    <location>
        <begin position="20"/>
        <end position="77"/>
    </location>
</feature>
<reference evidence="2" key="1">
    <citation type="submission" date="2020-11" db="EMBL/GenBank/DDBJ databases">
        <authorList>
            <consortium name="DOE Joint Genome Institute"/>
            <person name="Ahrendt S."/>
            <person name="Riley R."/>
            <person name="Andreopoulos W."/>
            <person name="Labutti K."/>
            <person name="Pangilinan J."/>
            <person name="Ruiz-Duenas F.J."/>
            <person name="Barrasa J.M."/>
            <person name="Sanchez-Garcia M."/>
            <person name="Camarero S."/>
            <person name="Miyauchi S."/>
            <person name="Serrano A."/>
            <person name="Linde D."/>
            <person name="Babiker R."/>
            <person name="Drula E."/>
            <person name="Ayuso-Fernandez I."/>
            <person name="Pacheco R."/>
            <person name="Padilla G."/>
            <person name="Ferreira P."/>
            <person name="Barriuso J."/>
            <person name="Kellner H."/>
            <person name="Castanera R."/>
            <person name="Alfaro M."/>
            <person name="Ramirez L."/>
            <person name="Pisabarro A.G."/>
            <person name="Kuo A."/>
            <person name="Tritt A."/>
            <person name="Lipzen A."/>
            <person name="He G."/>
            <person name="Yan M."/>
            <person name="Ng V."/>
            <person name="Cullen D."/>
            <person name="Martin F."/>
            <person name="Rosso M.-N."/>
            <person name="Henrissat B."/>
            <person name="Hibbett D."/>
            <person name="Martinez A.T."/>
            <person name="Grigoriev I.V."/>
        </authorList>
    </citation>
    <scope>NUCLEOTIDE SEQUENCE</scope>
    <source>
        <strain evidence="2">CBS 506.95</strain>
    </source>
</reference>
<dbReference type="EMBL" id="MU157932">
    <property type="protein sequence ID" value="KAF9522837.1"/>
    <property type="molecule type" value="Genomic_DNA"/>
</dbReference>
<accession>A0A9P6E5E2</accession>
<evidence type="ECO:0000313" key="3">
    <source>
        <dbReference type="Proteomes" id="UP000807306"/>
    </source>
</evidence>
<sequence length="77" mass="8770">MMNFTRLARFHFLISFLQASFLPCRELSCLECAYILEVRDPLHGNLLQRYRSWASPCRTAVFNSGKIISSAKGCEGP</sequence>
<proteinExistence type="predicted"/>
<evidence type="ECO:0000313" key="2">
    <source>
        <dbReference type="EMBL" id="KAF9522837.1"/>
    </source>
</evidence>
<organism evidence="2 3">
    <name type="scientific">Crepidotus variabilis</name>
    <dbReference type="NCBI Taxonomy" id="179855"/>
    <lineage>
        <taxon>Eukaryota</taxon>
        <taxon>Fungi</taxon>
        <taxon>Dikarya</taxon>
        <taxon>Basidiomycota</taxon>
        <taxon>Agaricomycotina</taxon>
        <taxon>Agaricomycetes</taxon>
        <taxon>Agaricomycetidae</taxon>
        <taxon>Agaricales</taxon>
        <taxon>Agaricineae</taxon>
        <taxon>Crepidotaceae</taxon>
        <taxon>Crepidotus</taxon>
    </lineage>
</organism>
<comment type="caution">
    <text evidence="2">The sequence shown here is derived from an EMBL/GenBank/DDBJ whole genome shotgun (WGS) entry which is preliminary data.</text>
</comment>
<gene>
    <name evidence="2" type="ORF">CPB83DRAFT_863880</name>
</gene>
<feature type="signal peptide" evidence="1">
    <location>
        <begin position="1"/>
        <end position="19"/>
    </location>
</feature>
<evidence type="ECO:0000256" key="1">
    <source>
        <dbReference type="SAM" id="SignalP"/>
    </source>
</evidence>
<dbReference type="Proteomes" id="UP000807306">
    <property type="component" value="Unassembled WGS sequence"/>
</dbReference>
<keyword evidence="1" id="KW-0732">Signal</keyword>
<name>A0A9P6E5E2_9AGAR</name>